<proteinExistence type="predicted"/>
<keyword evidence="2" id="KW-1185">Reference proteome</keyword>
<dbReference type="InterPro" id="IPR028978">
    <property type="entry name" value="Chorismate_lyase_/UTRA_dom_sf"/>
</dbReference>
<protein>
    <submittedName>
        <fullName evidence="1">Uncharacterized protein</fullName>
    </submittedName>
</protein>
<comment type="caution">
    <text evidence="1">The sequence shown here is derived from an EMBL/GenBank/DDBJ whole genome shotgun (WGS) entry which is preliminary data.</text>
</comment>
<evidence type="ECO:0000313" key="2">
    <source>
        <dbReference type="Proteomes" id="UP000076962"/>
    </source>
</evidence>
<dbReference type="SUPFAM" id="SSF64288">
    <property type="entry name" value="Chorismate lyase-like"/>
    <property type="match status" value="1"/>
</dbReference>
<dbReference type="Gene3D" id="3.40.1410.10">
    <property type="entry name" value="Chorismate lyase-like"/>
    <property type="match status" value="1"/>
</dbReference>
<dbReference type="AlphaFoldDB" id="A0A176RZ77"/>
<dbReference type="EMBL" id="LUTY01001929">
    <property type="protein sequence ID" value="OAD21024.1"/>
    <property type="molecule type" value="Genomic_DNA"/>
</dbReference>
<organism evidence="1 2">
    <name type="scientific">Candidatus Thiomargarita nelsonii</name>
    <dbReference type="NCBI Taxonomy" id="1003181"/>
    <lineage>
        <taxon>Bacteria</taxon>
        <taxon>Pseudomonadati</taxon>
        <taxon>Pseudomonadota</taxon>
        <taxon>Gammaproteobacteria</taxon>
        <taxon>Thiotrichales</taxon>
        <taxon>Thiotrichaceae</taxon>
        <taxon>Thiomargarita</taxon>
    </lineage>
</organism>
<evidence type="ECO:0000313" key="1">
    <source>
        <dbReference type="EMBL" id="OAD21024.1"/>
    </source>
</evidence>
<accession>A0A176RZ77</accession>
<dbReference type="Proteomes" id="UP000076962">
    <property type="component" value="Unassembled WGS sequence"/>
</dbReference>
<reference evidence="1 2" key="1">
    <citation type="submission" date="2016-05" db="EMBL/GenBank/DDBJ databases">
        <title>Single-cell genome of chain-forming Candidatus Thiomargarita nelsonii and comparison to other large sulfur-oxidizing bacteria.</title>
        <authorList>
            <person name="Winkel M."/>
            <person name="Salman V."/>
            <person name="Woyke T."/>
            <person name="Schulz-Vogt H."/>
            <person name="Richter M."/>
            <person name="Flood B."/>
            <person name="Bailey J."/>
            <person name="Amann R."/>
            <person name="Mussmann M."/>
        </authorList>
    </citation>
    <scope>NUCLEOTIDE SEQUENCE [LARGE SCALE GENOMIC DNA]</scope>
    <source>
        <strain evidence="1 2">THI036</strain>
    </source>
</reference>
<name>A0A176RZ77_9GAMM</name>
<sequence>LEHRIESFKEIVDSGKEPAHEKLAHYFRIEPNTNLLFRTYCVFTNRQATMMITEKFPESSIDVQIN</sequence>
<feature type="non-terminal residue" evidence="1">
    <location>
        <position position="1"/>
    </location>
</feature>
<gene>
    <name evidence="1" type="ORF">THIOM_003226</name>
</gene>